<dbReference type="InterPro" id="IPR000551">
    <property type="entry name" value="MerR-type_HTH_dom"/>
</dbReference>
<protein>
    <submittedName>
        <fullName evidence="3">MerR family transcriptional regulator</fullName>
    </submittedName>
</protein>
<dbReference type="Proteomes" id="UP001214043">
    <property type="component" value="Chromosome"/>
</dbReference>
<evidence type="ECO:0000313" key="3">
    <source>
        <dbReference type="EMBL" id="WDI30770.1"/>
    </source>
</evidence>
<dbReference type="Pfam" id="PF13411">
    <property type="entry name" value="MerR_1"/>
    <property type="match status" value="1"/>
</dbReference>
<name>A0AAE9ZC74_9PROT</name>
<dbReference type="SMART" id="SM00422">
    <property type="entry name" value="HTH_MERR"/>
    <property type="match status" value="1"/>
</dbReference>
<dbReference type="InterPro" id="IPR009061">
    <property type="entry name" value="DNA-bd_dom_put_sf"/>
</dbReference>
<gene>
    <name evidence="3" type="ORF">PUV54_12485</name>
</gene>
<dbReference type="AlphaFoldDB" id="A0AAE9ZC74"/>
<sequence length="282" mass="31203">MKGLLQIGELARLGGVSVKALRFYDDQGLLRPEHVDPHTGYRYYTIEQATRLALITNLRLVDFSIADIAALLSSTAAPDEAVKSAIKKKQTELRRDSEAIVNRIKIADILMQAEDNAESTLSLKFAPLEPQSVYSVKKRVPHLGKPVTEIFEAAESHVGDRGVRAPAAPFLMFHDSPDKVEDILLEVCIPVTDEAADDLPLTKAPGATLACGCVYGGGYAKTEVLFQRIIEWMRNAGLAPAGPLREIYHRFGADQEDYRLPAKMTAKNNRDYLTELKLPIQF</sequence>
<dbReference type="KEGG" id="hfl:PUV54_12485"/>
<accession>A0AAE9ZC74</accession>
<dbReference type="InterPro" id="IPR047057">
    <property type="entry name" value="MerR_fam"/>
</dbReference>
<dbReference type="RefSeq" id="WP_274492590.1">
    <property type="nucleotide sequence ID" value="NZ_CP118166.1"/>
</dbReference>
<dbReference type="GO" id="GO:0003700">
    <property type="term" value="F:DNA-binding transcription factor activity"/>
    <property type="evidence" value="ECO:0007669"/>
    <property type="project" value="InterPro"/>
</dbReference>
<dbReference type="InterPro" id="IPR011256">
    <property type="entry name" value="Reg_factor_effector_dom_sf"/>
</dbReference>
<organism evidence="3 4">
    <name type="scientific">Hyphococcus flavus</name>
    <dbReference type="NCBI Taxonomy" id="1866326"/>
    <lineage>
        <taxon>Bacteria</taxon>
        <taxon>Pseudomonadati</taxon>
        <taxon>Pseudomonadota</taxon>
        <taxon>Alphaproteobacteria</taxon>
        <taxon>Parvularculales</taxon>
        <taxon>Parvularculaceae</taxon>
        <taxon>Hyphococcus</taxon>
    </lineage>
</organism>
<dbReference type="SUPFAM" id="SSF55136">
    <property type="entry name" value="Probable bacterial effector-binding domain"/>
    <property type="match status" value="1"/>
</dbReference>
<dbReference type="GO" id="GO:0003677">
    <property type="term" value="F:DNA binding"/>
    <property type="evidence" value="ECO:0007669"/>
    <property type="project" value="UniProtKB-KW"/>
</dbReference>
<keyword evidence="4" id="KW-1185">Reference proteome</keyword>
<evidence type="ECO:0000313" key="4">
    <source>
        <dbReference type="Proteomes" id="UP001214043"/>
    </source>
</evidence>
<dbReference type="PANTHER" id="PTHR30204:SF97">
    <property type="entry name" value="MERR FAMILY REGULATORY PROTEIN"/>
    <property type="match status" value="1"/>
</dbReference>
<evidence type="ECO:0000256" key="1">
    <source>
        <dbReference type="ARBA" id="ARBA00023125"/>
    </source>
</evidence>
<proteinExistence type="predicted"/>
<dbReference type="SUPFAM" id="SSF46955">
    <property type="entry name" value="Putative DNA-binding domain"/>
    <property type="match status" value="1"/>
</dbReference>
<dbReference type="Gene3D" id="1.10.1660.10">
    <property type="match status" value="1"/>
</dbReference>
<reference evidence="3" key="1">
    <citation type="submission" date="2023-02" db="EMBL/GenBank/DDBJ databases">
        <title>Genome sequence of Hyphococcus flavus.</title>
        <authorList>
            <person name="Rong J.-C."/>
            <person name="Zhao Q."/>
            <person name="Yi M."/>
            <person name="Wu J.-Y."/>
        </authorList>
    </citation>
    <scope>NUCLEOTIDE SEQUENCE</scope>
    <source>
        <strain evidence="3">MCCC 1K03223</strain>
    </source>
</reference>
<dbReference type="Gene3D" id="3.20.80.10">
    <property type="entry name" value="Regulatory factor, effector binding domain"/>
    <property type="match status" value="1"/>
</dbReference>
<dbReference type="PROSITE" id="PS50937">
    <property type="entry name" value="HTH_MERR_2"/>
    <property type="match status" value="1"/>
</dbReference>
<keyword evidence="1" id="KW-0238">DNA-binding</keyword>
<dbReference type="EMBL" id="CP118166">
    <property type="protein sequence ID" value="WDI30770.1"/>
    <property type="molecule type" value="Genomic_DNA"/>
</dbReference>
<dbReference type="PANTHER" id="PTHR30204">
    <property type="entry name" value="REDOX-CYCLING DRUG-SENSING TRANSCRIPTIONAL ACTIVATOR SOXR"/>
    <property type="match status" value="1"/>
</dbReference>
<evidence type="ECO:0000259" key="2">
    <source>
        <dbReference type="PROSITE" id="PS50937"/>
    </source>
</evidence>
<feature type="domain" description="HTH merR-type" evidence="2">
    <location>
        <begin position="4"/>
        <end position="74"/>
    </location>
</feature>